<evidence type="ECO:0000256" key="3">
    <source>
        <dbReference type="ARBA" id="ARBA00022676"/>
    </source>
</evidence>
<keyword evidence="6 8" id="KW-1133">Transmembrane helix</keyword>
<keyword evidence="11" id="KW-1185">Reference proteome</keyword>
<dbReference type="Pfam" id="PF13231">
    <property type="entry name" value="PMT_2"/>
    <property type="match status" value="1"/>
</dbReference>
<feature type="transmembrane region" description="Helical" evidence="8">
    <location>
        <begin position="327"/>
        <end position="347"/>
    </location>
</feature>
<evidence type="ECO:0000256" key="5">
    <source>
        <dbReference type="ARBA" id="ARBA00022692"/>
    </source>
</evidence>
<proteinExistence type="predicted"/>
<keyword evidence="2" id="KW-1003">Cell membrane</keyword>
<evidence type="ECO:0000256" key="1">
    <source>
        <dbReference type="ARBA" id="ARBA00004651"/>
    </source>
</evidence>
<feature type="domain" description="Glycosyltransferase RgtA/B/C/D-like" evidence="9">
    <location>
        <begin position="68"/>
        <end position="220"/>
    </location>
</feature>
<comment type="caution">
    <text evidence="10">The sequence shown here is derived from an EMBL/GenBank/DDBJ whole genome shotgun (WGS) entry which is preliminary data.</text>
</comment>
<evidence type="ECO:0000313" key="11">
    <source>
        <dbReference type="Proteomes" id="UP001593833"/>
    </source>
</evidence>
<feature type="transmembrane region" description="Helical" evidence="8">
    <location>
        <begin position="276"/>
        <end position="295"/>
    </location>
</feature>
<feature type="transmembrane region" description="Helical" evidence="8">
    <location>
        <begin position="302"/>
        <end position="321"/>
    </location>
</feature>
<feature type="transmembrane region" description="Helical" evidence="8">
    <location>
        <begin position="87"/>
        <end position="107"/>
    </location>
</feature>
<gene>
    <name evidence="10" type="ORF">ACFL6M_04815</name>
</gene>
<keyword evidence="7 8" id="KW-0472">Membrane</keyword>
<keyword evidence="3 10" id="KW-0328">Glycosyltransferase</keyword>
<protein>
    <submittedName>
        <fullName evidence="10">Glycosyltransferase family 39 protein</fullName>
        <ecNumber evidence="10">2.4.-.-</ecNumber>
    </submittedName>
</protein>
<accession>A0ABV6YKP4</accession>
<dbReference type="InterPro" id="IPR038731">
    <property type="entry name" value="RgtA/B/C-like"/>
</dbReference>
<feature type="transmembrane region" description="Helical" evidence="8">
    <location>
        <begin position="7"/>
        <end position="30"/>
    </location>
</feature>
<dbReference type="PANTHER" id="PTHR33908:SF11">
    <property type="entry name" value="MEMBRANE PROTEIN"/>
    <property type="match status" value="1"/>
</dbReference>
<comment type="subcellular location">
    <subcellularLocation>
        <location evidence="1">Cell membrane</location>
        <topology evidence="1">Multi-pass membrane protein</topology>
    </subcellularLocation>
</comment>
<reference evidence="10 11" key="1">
    <citation type="submission" date="2024-09" db="EMBL/GenBank/DDBJ databases">
        <authorList>
            <person name="D'Angelo T."/>
        </authorList>
    </citation>
    <scope>NUCLEOTIDE SEQUENCE [LARGE SCALE GENOMIC DNA]</scope>
    <source>
        <strain evidence="10">SAG AM-320-E07</strain>
    </source>
</reference>
<keyword evidence="4 10" id="KW-0808">Transferase</keyword>
<evidence type="ECO:0000259" key="9">
    <source>
        <dbReference type="Pfam" id="PF13231"/>
    </source>
</evidence>
<sequence>MEDPRGIQAFVCRSTTLWGIVILGILLRFYQYMANTSLWLDEAMLAHNIVRRSLVGLCSSLDYEQLAPLMFLWIERLAVELLGHGELALRLFPFLAGCTILPLGLWVGRRMLPKEALALGLLLVALSDPLIDYSAQAKPYAMDGAVALLIILLCLRAADGKNGKRDLIWLGLVGLLAPWISFPAPLVMAAACLVLLRSQAVRRSRSRQLVLLLVVTVTLLSSMGLAVLVRSWYSRIALQGSWGHGGTFAPFPPTSWEQLIWYPRTAVRTLQMPGGIYLRNVGVVLALLGCLVVARARHWARLILLVLPLLFLLAASALKLYPFSGRLLLFAGPSLSFMVAIGLHSLWPKALATGMAADRLPVWNRTRVRQARIGLALLALNLTVGVEGVRAVSHLARPRMCGQVRDSVELLCSKAKAEDVIYVYYGAAPTFDFYMPDPSARVHYSVKARGQPKAYCEDIDCLCGEKRVWVLLSHIYNWRRIDEEKVILHHLDEIGRLLESHKAVGGGLYLYTLEEAAPVHFEDSIGL</sequence>
<evidence type="ECO:0000256" key="7">
    <source>
        <dbReference type="ARBA" id="ARBA00023136"/>
    </source>
</evidence>
<dbReference type="GO" id="GO:0016757">
    <property type="term" value="F:glycosyltransferase activity"/>
    <property type="evidence" value="ECO:0007669"/>
    <property type="project" value="UniProtKB-KW"/>
</dbReference>
<dbReference type="Proteomes" id="UP001593833">
    <property type="component" value="Unassembled WGS sequence"/>
</dbReference>
<feature type="transmembrane region" description="Helical" evidence="8">
    <location>
        <begin position="140"/>
        <end position="158"/>
    </location>
</feature>
<dbReference type="EC" id="2.4.-.-" evidence="10"/>
<evidence type="ECO:0000256" key="6">
    <source>
        <dbReference type="ARBA" id="ARBA00022989"/>
    </source>
</evidence>
<feature type="transmembrane region" description="Helical" evidence="8">
    <location>
        <begin position="208"/>
        <end position="233"/>
    </location>
</feature>
<dbReference type="InterPro" id="IPR050297">
    <property type="entry name" value="LipidA_mod_glycosyltrf_83"/>
</dbReference>
<dbReference type="EMBL" id="JBHPKH010000049">
    <property type="protein sequence ID" value="MFC1572903.1"/>
    <property type="molecule type" value="Genomic_DNA"/>
</dbReference>
<evidence type="ECO:0000313" key="10">
    <source>
        <dbReference type="EMBL" id="MFC1572903.1"/>
    </source>
</evidence>
<name>A0ABV6YKP4_UNCEI</name>
<dbReference type="PANTHER" id="PTHR33908">
    <property type="entry name" value="MANNOSYLTRANSFERASE YKCB-RELATED"/>
    <property type="match status" value="1"/>
</dbReference>
<evidence type="ECO:0000256" key="2">
    <source>
        <dbReference type="ARBA" id="ARBA00022475"/>
    </source>
</evidence>
<evidence type="ECO:0000256" key="8">
    <source>
        <dbReference type="SAM" id="Phobius"/>
    </source>
</evidence>
<feature type="transmembrane region" description="Helical" evidence="8">
    <location>
        <begin position="170"/>
        <end position="196"/>
    </location>
</feature>
<organism evidence="10 11">
    <name type="scientific">Eiseniibacteriota bacterium</name>
    <dbReference type="NCBI Taxonomy" id="2212470"/>
    <lineage>
        <taxon>Bacteria</taxon>
        <taxon>Candidatus Eiseniibacteriota</taxon>
    </lineage>
</organism>
<evidence type="ECO:0000256" key="4">
    <source>
        <dbReference type="ARBA" id="ARBA00022679"/>
    </source>
</evidence>
<keyword evidence="5 8" id="KW-0812">Transmembrane</keyword>